<dbReference type="InterPro" id="IPR007346">
    <property type="entry name" value="Endonuclease-I"/>
</dbReference>
<feature type="region of interest" description="Disordered" evidence="3">
    <location>
        <begin position="149"/>
        <end position="183"/>
    </location>
</feature>
<dbReference type="GO" id="GO:0016787">
    <property type="term" value="F:hydrolase activity"/>
    <property type="evidence" value="ECO:0007669"/>
    <property type="project" value="UniProtKB-KW"/>
</dbReference>
<feature type="chain" id="PRO_5039304231" evidence="4">
    <location>
        <begin position="37"/>
        <end position="407"/>
    </location>
</feature>
<feature type="domain" description="Endonuclease YhcR N-terminal" evidence="5">
    <location>
        <begin position="51"/>
        <end position="155"/>
    </location>
</feature>
<dbReference type="PANTHER" id="PTHR33607">
    <property type="entry name" value="ENDONUCLEASE-1"/>
    <property type="match status" value="1"/>
</dbReference>
<keyword evidence="1" id="KW-0540">Nuclease</keyword>
<dbReference type="PANTHER" id="PTHR33607:SF2">
    <property type="entry name" value="ENDONUCLEASE-1"/>
    <property type="match status" value="1"/>
</dbReference>
<dbReference type="GO" id="GO:0004518">
    <property type="term" value="F:nuclease activity"/>
    <property type="evidence" value="ECO:0007669"/>
    <property type="project" value="UniProtKB-KW"/>
</dbReference>
<feature type="region of interest" description="Disordered" evidence="3">
    <location>
        <begin position="286"/>
        <end position="316"/>
    </location>
</feature>
<feature type="signal peptide" evidence="4">
    <location>
        <begin position="1"/>
        <end position="36"/>
    </location>
</feature>
<evidence type="ECO:0000256" key="4">
    <source>
        <dbReference type="SAM" id="SignalP"/>
    </source>
</evidence>
<keyword evidence="4" id="KW-0732">Signal</keyword>
<dbReference type="Pfam" id="PF04231">
    <property type="entry name" value="Endonuclease_1"/>
    <property type="match status" value="1"/>
</dbReference>
<dbReference type="EMBL" id="WMIB01000041">
    <property type="protein sequence ID" value="MTH55781.1"/>
    <property type="molecule type" value="Genomic_DNA"/>
</dbReference>
<dbReference type="Proteomes" id="UP000434639">
    <property type="component" value="Unassembled WGS sequence"/>
</dbReference>
<dbReference type="AlphaFoldDB" id="A0A7X2SA16"/>
<evidence type="ECO:0000256" key="3">
    <source>
        <dbReference type="SAM" id="MobiDB-lite"/>
    </source>
</evidence>
<keyword evidence="7" id="KW-1185">Reference proteome</keyword>
<keyword evidence="2" id="KW-0378">Hydrolase</keyword>
<comment type="caution">
    <text evidence="6">The sequence shown here is derived from an EMBL/GenBank/DDBJ whole genome shotgun (WGS) entry which is preliminary data.</text>
</comment>
<dbReference type="OrthoDB" id="9801679at2"/>
<evidence type="ECO:0000256" key="2">
    <source>
        <dbReference type="ARBA" id="ARBA00022801"/>
    </source>
</evidence>
<dbReference type="InterPro" id="IPR044925">
    <property type="entry name" value="His-Me_finger_sf"/>
</dbReference>
<evidence type="ECO:0000313" key="6">
    <source>
        <dbReference type="EMBL" id="MTH55781.1"/>
    </source>
</evidence>
<dbReference type="SUPFAM" id="SSF54060">
    <property type="entry name" value="His-Me finger endonucleases"/>
    <property type="match status" value="1"/>
</dbReference>
<dbReference type="InterPro" id="IPR045939">
    <property type="entry name" value="YhcR_N"/>
</dbReference>
<evidence type="ECO:0000259" key="5">
    <source>
        <dbReference type="Pfam" id="PF19886"/>
    </source>
</evidence>
<accession>A0A7X2SA16</accession>
<evidence type="ECO:0000256" key="1">
    <source>
        <dbReference type="ARBA" id="ARBA00022722"/>
    </source>
</evidence>
<organism evidence="6 7">
    <name type="scientific">Metabacillus mangrovi</name>
    <dbReference type="NCBI Taxonomy" id="1491830"/>
    <lineage>
        <taxon>Bacteria</taxon>
        <taxon>Bacillati</taxon>
        <taxon>Bacillota</taxon>
        <taxon>Bacilli</taxon>
        <taxon>Bacillales</taxon>
        <taxon>Bacillaceae</taxon>
        <taxon>Metabacillus</taxon>
    </lineage>
</organism>
<protein>
    <submittedName>
        <fullName evidence="6">Ribonuclease</fullName>
    </submittedName>
</protein>
<gene>
    <name evidence="6" type="ORF">GKZ89_20530</name>
</gene>
<sequence length="407" mass="44041">MPGEYISGGNSLNNKAKRFLSLSLVFIFLLSLAAPAQIQAETGSGTWTSPYSVTQAIGSQTGSAKTVQGYVTGQPTSSATVATSNYPNDYAVAIADSPTETNPAKMLYVQLSDSFRSEFGLQSNPSLKGKQIKATGSLTAYFSHAGLKSPSQMELADGTPPPDDGGGSDGGGTSEPSPYDGTYYNGAIGKTGASLKTALHNIIDDHTELSYDAVWDALRNTDEDPANSSNVLLLYTGRSQSKFANGGNADDWNREHVWAKSHGDFGTAMGPGTDIHHLRPTDVTVNSSRGNLDFDNGGTQSSEAPGNYYDSDSWEPRDEVKGDVARMIFYMAVRYEGDSGEPDLEMNERVSNGSAPYMGKQSVLLEWHRQDPVSEFERNRNDVIYSDYQNNRNPFIDHPEWAEAVFN</sequence>
<feature type="compositionally biased region" description="Gly residues" evidence="3">
    <location>
        <begin position="164"/>
        <end position="173"/>
    </location>
</feature>
<name>A0A7X2SA16_9BACI</name>
<evidence type="ECO:0000313" key="7">
    <source>
        <dbReference type="Proteomes" id="UP000434639"/>
    </source>
</evidence>
<proteinExistence type="predicted"/>
<dbReference type="Pfam" id="PF19886">
    <property type="entry name" value="DUF6359"/>
    <property type="match status" value="1"/>
</dbReference>
<reference evidence="6 7" key="1">
    <citation type="journal article" date="2017" name="Int. J. Syst. Evol. Microbiol.">
        <title>Bacillus mangrovi sp. nov., isolated from a sediment sample from a mangrove forest.</title>
        <authorList>
            <person name="Gupta V."/>
            <person name="Singh P.K."/>
            <person name="Korpole S."/>
            <person name="Tanuku N.R.S."/>
            <person name="Pinnaka A.K."/>
        </authorList>
    </citation>
    <scope>NUCLEOTIDE SEQUENCE [LARGE SCALE GENOMIC DNA]</scope>
    <source>
        <strain evidence="6 7">KCTC 33872</strain>
    </source>
</reference>